<reference evidence="2" key="2">
    <citation type="submission" date="2019-07" db="EMBL/GenBank/DDBJ databases">
        <authorList>
            <person name="Whitman W."/>
            <person name="Huntemann M."/>
            <person name="Clum A."/>
            <person name="Pillay M."/>
            <person name="Palaniappan K."/>
            <person name="Varghese N."/>
            <person name="Mikhailova N."/>
            <person name="Stamatis D."/>
            <person name="Reddy T."/>
            <person name="Daum C."/>
            <person name="Shapiro N."/>
            <person name="Ivanova N."/>
            <person name="Kyrpides N."/>
            <person name="Woyke T."/>
        </authorList>
    </citation>
    <scope>NUCLEOTIDE SEQUENCE</scope>
    <source>
        <strain evidence="2">CGMCC 1.10685</strain>
    </source>
</reference>
<evidence type="ECO:0000313" key="1">
    <source>
        <dbReference type="EMBL" id="QGZ42039.1"/>
    </source>
</evidence>
<dbReference type="Proteomes" id="UP000437862">
    <property type="component" value="Chromosome"/>
</dbReference>
<sequence length="86" mass="9751">MVKKKIQMIWQAGLEDFAARRERAAALRAGGSPEPSRRMQALDRHTEEHVRRAVADATAPLKHEVDALRQQVDGLREQVARLKKAK</sequence>
<keyword evidence="4" id="KW-1185">Reference proteome</keyword>
<evidence type="ECO:0000313" key="2">
    <source>
        <dbReference type="EMBL" id="TWI44465.1"/>
    </source>
</evidence>
<organism evidence="2 3">
    <name type="scientific">Pseudoduganella flava</name>
    <dbReference type="NCBI Taxonomy" id="871742"/>
    <lineage>
        <taxon>Bacteria</taxon>
        <taxon>Pseudomonadati</taxon>
        <taxon>Pseudomonadota</taxon>
        <taxon>Betaproteobacteria</taxon>
        <taxon>Burkholderiales</taxon>
        <taxon>Oxalobacteraceae</taxon>
        <taxon>Telluria group</taxon>
        <taxon>Pseudoduganella</taxon>
    </lineage>
</organism>
<accession>A0A562PJ19</accession>
<protein>
    <submittedName>
        <fullName evidence="2">Uncharacterized protein</fullName>
    </submittedName>
</protein>
<evidence type="ECO:0000313" key="4">
    <source>
        <dbReference type="Proteomes" id="UP000437862"/>
    </source>
</evidence>
<reference evidence="2 3" key="1">
    <citation type="journal article" date="2015" name="Stand. Genomic Sci.">
        <title>Genomic Encyclopedia of Bacterial and Archaeal Type Strains, Phase III: the genomes of soil and plant-associated and newly described type strains.</title>
        <authorList>
            <person name="Whitman W.B."/>
            <person name="Woyke T."/>
            <person name="Klenk H.P."/>
            <person name="Zhou Y."/>
            <person name="Lilburn T.G."/>
            <person name="Beck B.J."/>
            <person name="De Vos P."/>
            <person name="Vandamme P."/>
            <person name="Eisen J.A."/>
            <person name="Garrity G."/>
            <person name="Hugenholtz P."/>
            <person name="Kyrpides N.C."/>
        </authorList>
    </citation>
    <scope>NUCLEOTIDE SEQUENCE [LARGE SCALE GENOMIC DNA]</scope>
    <source>
        <strain evidence="2 3">CGMCC 1.10685</strain>
    </source>
</reference>
<evidence type="ECO:0000313" key="3">
    <source>
        <dbReference type="Proteomes" id="UP000315112"/>
    </source>
</evidence>
<dbReference type="EMBL" id="VLKW01000009">
    <property type="protein sequence ID" value="TWI44465.1"/>
    <property type="molecule type" value="Genomic_DNA"/>
</dbReference>
<dbReference type="EMBL" id="CP046904">
    <property type="protein sequence ID" value="QGZ42039.1"/>
    <property type="molecule type" value="Genomic_DNA"/>
</dbReference>
<dbReference type="Proteomes" id="UP000315112">
    <property type="component" value="Unassembled WGS sequence"/>
</dbReference>
<name>A0A562PJ19_9BURK</name>
<reference evidence="1 4" key="3">
    <citation type="submission" date="2019-12" db="EMBL/GenBank/DDBJ databases">
        <title>Draft Genome Sequences of Six Type Strains of the Genus Massilia.</title>
        <authorList>
            <person name="Miess H."/>
            <person name="Frediansyah A."/>
            <person name="Goeker M."/>
            <person name="Gross H."/>
        </authorList>
    </citation>
    <scope>NUCLEOTIDE SEQUENCE [LARGE SCALE GENOMIC DNA]</scope>
    <source>
        <strain evidence="1 4">DSM 26639</strain>
    </source>
</reference>
<gene>
    <name evidence="1" type="ORF">GO485_25330</name>
    <name evidence="2" type="ORF">IP92_04415</name>
</gene>
<proteinExistence type="predicted"/>
<dbReference type="RefSeq" id="WP_145879168.1">
    <property type="nucleotide sequence ID" value="NZ_CP046904.1"/>
</dbReference>
<dbReference type="AlphaFoldDB" id="A0A562PJ19"/>
<dbReference type="OrthoDB" id="8759616at2"/>